<sequence length="124" mass="13674">MKLRFLLLMVASSVLGLFLMWIGVNAIRLGEISIHFSKDQQSYAFRSAENAGAFYFWVLFHIAAGGLFWLSAFASYRLLASKQTNILGEHIAALERRAPSGLRPLLLGFLALAVAVLIYANTPA</sequence>
<keyword evidence="1" id="KW-0812">Transmembrane</keyword>
<keyword evidence="1" id="KW-0472">Membrane</keyword>
<dbReference type="Proteomes" id="UP001165384">
    <property type="component" value="Unassembled WGS sequence"/>
</dbReference>
<comment type="caution">
    <text evidence="2">The sequence shown here is derived from an EMBL/GenBank/DDBJ whole genome shotgun (WGS) entry which is preliminary data.</text>
</comment>
<reference evidence="2" key="1">
    <citation type="submission" date="2022-01" db="EMBL/GenBank/DDBJ databases">
        <authorList>
            <person name="Jo J.-H."/>
            <person name="Im W.-T."/>
        </authorList>
    </citation>
    <scope>NUCLEOTIDE SEQUENCE</scope>
    <source>
        <strain evidence="2">XY25</strain>
    </source>
</reference>
<evidence type="ECO:0000256" key="1">
    <source>
        <dbReference type="SAM" id="Phobius"/>
    </source>
</evidence>
<protein>
    <submittedName>
        <fullName evidence="2">Uncharacterized protein</fullName>
    </submittedName>
</protein>
<dbReference type="RefSeq" id="WP_275711436.1">
    <property type="nucleotide sequence ID" value="NZ_JAKLTN010000002.1"/>
</dbReference>
<keyword evidence="1" id="KW-1133">Transmembrane helix</keyword>
<gene>
    <name evidence="2" type="ORF">LZ012_14025</name>
</gene>
<keyword evidence="3" id="KW-1185">Reference proteome</keyword>
<feature type="transmembrane region" description="Helical" evidence="1">
    <location>
        <begin position="100"/>
        <end position="120"/>
    </location>
</feature>
<organism evidence="2 3">
    <name type="scientific">Dechloromonas hankyongensis</name>
    <dbReference type="NCBI Taxonomy" id="2908002"/>
    <lineage>
        <taxon>Bacteria</taxon>
        <taxon>Pseudomonadati</taxon>
        <taxon>Pseudomonadota</taxon>
        <taxon>Betaproteobacteria</taxon>
        <taxon>Rhodocyclales</taxon>
        <taxon>Azonexaceae</taxon>
        <taxon>Dechloromonas</taxon>
    </lineage>
</organism>
<evidence type="ECO:0000313" key="3">
    <source>
        <dbReference type="Proteomes" id="UP001165384"/>
    </source>
</evidence>
<dbReference type="EMBL" id="JAKLTN010000002">
    <property type="protein sequence ID" value="MCG2578108.1"/>
    <property type="molecule type" value="Genomic_DNA"/>
</dbReference>
<proteinExistence type="predicted"/>
<accession>A0ABS9K4M9</accession>
<evidence type="ECO:0000313" key="2">
    <source>
        <dbReference type="EMBL" id="MCG2578108.1"/>
    </source>
</evidence>
<name>A0ABS9K4M9_9RHOO</name>
<feature type="transmembrane region" description="Helical" evidence="1">
    <location>
        <begin position="54"/>
        <end position="79"/>
    </location>
</feature>